<dbReference type="AlphaFoldDB" id="A0A427XZT8"/>
<feature type="region of interest" description="Disordered" evidence="1">
    <location>
        <begin position="141"/>
        <end position="162"/>
    </location>
</feature>
<feature type="compositionally biased region" description="Basic and acidic residues" evidence="1">
    <location>
        <begin position="188"/>
        <end position="200"/>
    </location>
</feature>
<feature type="compositionally biased region" description="Basic and acidic residues" evidence="1">
    <location>
        <begin position="353"/>
        <end position="374"/>
    </location>
</feature>
<dbReference type="EMBL" id="RSCE01000003">
    <property type="protein sequence ID" value="RSH84394.1"/>
    <property type="molecule type" value="Genomic_DNA"/>
</dbReference>
<dbReference type="RefSeq" id="XP_028477842.1">
    <property type="nucleotide sequence ID" value="XM_028621390.1"/>
</dbReference>
<name>A0A427XZT8_9TREE</name>
<proteinExistence type="predicted"/>
<feature type="compositionally biased region" description="Pro residues" evidence="1">
    <location>
        <begin position="397"/>
        <end position="410"/>
    </location>
</feature>
<reference evidence="2 3" key="1">
    <citation type="submission" date="2018-11" db="EMBL/GenBank/DDBJ databases">
        <title>Genome sequence of Apiotrichum porosum DSM 27194.</title>
        <authorList>
            <person name="Aliyu H."/>
            <person name="Gorte O."/>
            <person name="Ochsenreither K."/>
        </authorList>
    </citation>
    <scope>NUCLEOTIDE SEQUENCE [LARGE SCALE GENOMIC DNA]</scope>
    <source>
        <strain evidence="2 3">DSM 27194</strain>
    </source>
</reference>
<protein>
    <submittedName>
        <fullName evidence="2">Uncharacterized protein</fullName>
    </submittedName>
</protein>
<evidence type="ECO:0000256" key="1">
    <source>
        <dbReference type="SAM" id="MobiDB-lite"/>
    </source>
</evidence>
<organism evidence="2 3">
    <name type="scientific">Apiotrichum porosum</name>
    <dbReference type="NCBI Taxonomy" id="105984"/>
    <lineage>
        <taxon>Eukaryota</taxon>
        <taxon>Fungi</taxon>
        <taxon>Dikarya</taxon>
        <taxon>Basidiomycota</taxon>
        <taxon>Agaricomycotina</taxon>
        <taxon>Tremellomycetes</taxon>
        <taxon>Trichosporonales</taxon>
        <taxon>Trichosporonaceae</taxon>
        <taxon>Apiotrichum</taxon>
    </lineage>
</organism>
<dbReference type="Proteomes" id="UP000279236">
    <property type="component" value="Unassembled WGS sequence"/>
</dbReference>
<dbReference type="STRING" id="105984.A0A427XZT8"/>
<evidence type="ECO:0000313" key="3">
    <source>
        <dbReference type="Proteomes" id="UP000279236"/>
    </source>
</evidence>
<gene>
    <name evidence="2" type="ORF">EHS24_005914</name>
</gene>
<dbReference type="OrthoDB" id="5348404at2759"/>
<sequence length="446" mass="49096">MSLALVDSLICIEMPFFAIAHQYAFQASDYIDPTITYAARLPFYYAFRDAFGLKDVWEDIKYTFRARGVSYKAYEAADGELHHEEGRRKRIRAGMRYAKGGKTKYWIPVPGDEPRQSSERGPLLPHHNNHGYNGGYIAGNTSPMAYDSSDSDSDGATSVDFSSMSEGEDAMYARARRIGYSGFPNVDVSREQEQRRRREEEDGILAGRITRQSIGDDNSAAPARRGERRSAKNQRAGLGKGKENGNGNVKGKARMGVYGAWADRVTSVERPLVAADVDDAPFDGENENPGAWRTTVDGEATQLTWTRNRMSAPRPPVAARAFVLEDTPDPEEASPASVVERSDAVDLVSHEQVVEATRPRTKSDRREEAREARVKARTGGTPPQRLEPAVDQLVEAAPPPAAVYSPPSPVAAPRGTSPARGGFAPSSFRVPSYARWSQPDDENPWA</sequence>
<comment type="caution">
    <text evidence="2">The sequence shown here is derived from an EMBL/GenBank/DDBJ whole genome shotgun (WGS) entry which is preliminary data.</text>
</comment>
<feature type="region of interest" description="Disordered" evidence="1">
    <location>
        <begin position="353"/>
        <end position="446"/>
    </location>
</feature>
<accession>A0A427XZT8</accession>
<dbReference type="GeneID" id="39590457"/>
<feature type="region of interest" description="Disordered" evidence="1">
    <location>
        <begin position="187"/>
        <end position="250"/>
    </location>
</feature>
<evidence type="ECO:0000313" key="2">
    <source>
        <dbReference type="EMBL" id="RSH84394.1"/>
    </source>
</evidence>
<keyword evidence="3" id="KW-1185">Reference proteome</keyword>